<dbReference type="GO" id="GO:0007030">
    <property type="term" value="P:Golgi organization"/>
    <property type="evidence" value="ECO:0007669"/>
    <property type="project" value="InterPro"/>
</dbReference>
<keyword evidence="3 8" id="KW-1133">Transmembrane helix</keyword>
<evidence type="ECO:0000256" key="8">
    <source>
        <dbReference type="SAM" id="Phobius"/>
    </source>
</evidence>
<evidence type="ECO:0000256" key="4">
    <source>
        <dbReference type="ARBA" id="ARBA00023034"/>
    </source>
</evidence>
<dbReference type="GO" id="GO:0000139">
    <property type="term" value="C:Golgi membrane"/>
    <property type="evidence" value="ECO:0007669"/>
    <property type="project" value="UniProtKB-SubCell"/>
</dbReference>
<feature type="transmembrane region" description="Helical" evidence="8">
    <location>
        <begin position="158"/>
        <end position="183"/>
    </location>
</feature>
<dbReference type="Proteomes" id="UP000266643">
    <property type="component" value="Unassembled WGS sequence"/>
</dbReference>
<evidence type="ECO:0000256" key="3">
    <source>
        <dbReference type="ARBA" id="ARBA00022989"/>
    </source>
</evidence>
<dbReference type="GO" id="GO:0031985">
    <property type="term" value="C:Golgi cisterna"/>
    <property type="evidence" value="ECO:0007669"/>
    <property type="project" value="TreeGrafter"/>
</dbReference>
<protein>
    <submittedName>
        <fullName evidence="9">Uncharacterized protein</fullName>
    </submittedName>
</protein>
<dbReference type="VEuPathDB" id="FungiDB:H257_02208"/>
<evidence type="ECO:0000313" key="9">
    <source>
        <dbReference type="EMBL" id="RHY56292.1"/>
    </source>
</evidence>
<evidence type="ECO:0000256" key="7">
    <source>
        <dbReference type="SAM" id="Coils"/>
    </source>
</evidence>
<keyword evidence="6 8" id="KW-0472">Membrane</keyword>
<feature type="transmembrane region" description="Helical" evidence="8">
    <location>
        <begin position="20"/>
        <end position="38"/>
    </location>
</feature>
<dbReference type="PANTHER" id="PTHR13815">
    <property type="entry name" value="GOLGIN-84"/>
    <property type="match status" value="1"/>
</dbReference>
<feature type="transmembrane region" description="Helical" evidence="8">
    <location>
        <begin position="767"/>
        <end position="786"/>
    </location>
</feature>
<dbReference type="AlphaFoldDB" id="A0A397D1J3"/>
<evidence type="ECO:0000256" key="1">
    <source>
        <dbReference type="ARBA" id="ARBA00004194"/>
    </source>
</evidence>
<reference evidence="9 10" key="1">
    <citation type="submission" date="2018-08" db="EMBL/GenBank/DDBJ databases">
        <title>Aphanomyces genome sequencing and annotation.</title>
        <authorList>
            <person name="Minardi D."/>
            <person name="Oidtmann B."/>
            <person name="Van Der Giezen M."/>
            <person name="Studholme D.J."/>
        </authorList>
    </citation>
    <scope>NUCLEOTIDE SEQUENCE [LARGE SCALE GENOMIC DNA]</scope>
    <source>
        <strain evidence="9 10">D2</strain>
    </source>
</reference>
<accession>A0A397D1J3</accession>
<sequence>MLRVLSHFFAAFSALDAADLVVFFITLSLAIHVFLVLLCLRSRNKVMDVLFLRSPMNVLTAAAASLVRARHRSSLAQLYAARHHTRQLHLKALEHYFLGLYGLPPCFSFAAYIRAIQTRHCVTHILQIDACTWLVLLFQLCLIFPWDLLPPNDDNSVLPDSLCIFAAFTAVLTISALTLHVYLAHALNSLFQHVAGKQGEAMEAVRRLTSQQVPHVRGGVWIALALSIPLGVNLLVLAPEVVHNAAIIQGVWYVDRETFRDAIERTEEMEMLKMNVVSQMQVYMWEHRLSPQDLVVLVRDVAGSSDSFVDVHVLRGILQSIFHLHVTKHKLKTLLQLTCSMKSGSRFNIMGLIALLDAQGHHGSGADLDKFTRFSEENMSWLSNSLQLAGELLESVDQKASGKLKQRGGTRHTTHLLLDLKLRNDLSAVERQLANSTEQLAVCQDELEALDKECTDKITSLERQIGQLGCDKAADEAHFVAALGVKDAHVLTLEGHLTASKHVIQAHVAEIATLKQSIEDLTHTKDQAWTHAARTSYTQLDGDGCTSGEAQLEQRVASLLAELTEASAAHVQLKKEYADSKQSMYARQCALEATNAELTTQVATLQHASTKPTVSEASHHAAVLSLQKELHEARTARPSAGAAPVLTTTTAAVPDGQMQAMTRRLLEKQEQLDAVRSRYTTLEVRFNDLKAAKDAQDKVRRWMIILIGVVICNDDLELNIRTGRTPRGGHHGLRPRHAPHKIAAVEAADRWLLSVGRFLRAYPEARLGLLGYLVLLHLWAFVILGFHTSHLSDEVKAKATP</sequence>
<evidence type="ECO:0000256" key="6">
    <source>
        <dbReference type="ARBA" id="ARBA00023136"/>
    </source>
</evidence>
<evidence type="ECO:0000256" key="5">
    <source>
        <dbReference type="ARBA" id="ARBA00023054"/>
    </source>
</evidence>
<evidence type="ECO:0000256" key="2">
    <source>
        <dbReference type="ARBA" id="ARBA00022692"/>
    </source>
</evidence>
<dbReference type="EMBL" id="QUTD01006291">
    <property type="protein sequence ID" value="RHY56292.1"/>
    <property type="molecule type" value="Genomic_DNA"/>
</dbReference>
<organism evidence="9 10">
    <name type="scientific">Aphanomyces astaci</name>
    <name type="common">Crayfish plague agent</name>
    <dbReference type="NCBI Taxonomy" id="112090"/>
    <lineage>
        <taxon>Eukaryota</taxon>
        <taxon>Sar</taxon>
        <taxon>Stramenopiles</taxon>
        <taxon>Oomycota</taxon>
        <taxon>Saprolegniomycetes</taxon>
        <taxon>Saprolegniales</taxon>
        <taxon>Verrucalvaceae</taxon>
        <taxon>Aphanomyces</taxon>
    </lineage>
</organism>
<comment type="subcellular location">
    <subcellularLocation>
        <location evidence="1">Golgi apparatus membrane</location>
        <topology evidence="1">Single-pass membrane protein</topology>
    </subcellularLocation>
</comment>
<keyword evidence="4" id="KW-0333">Golgi apparatus</keyword>
<proteinExistence type="predicted"/>
<feature type="transmembrane region" description="Helical" evidence="8">
    <location>
        <begin position="125"/>
        <end position="146"/>
    </location>
</feature>
<gene>
    <name evidence="9" type="ORF">DYB30_005637</name>
</gene>
<dbReference type="VEuPathDB" id="FungiDB:H257_02209"/>
<keyword evidence="2 8" id="KW-0812">Transmembrane</keyword>
<name>A0A397D1J3_APHAT</name>
<dbReference type="GO" id="GO:0000301">
    <property type="term" value="P:retrograde transport, vesicle recycling within Golgi"/>
    <property type="evidence" value="ECO:0007669"/>
    <property type="project" value="TreeGrafter"/>
</dbReference>
<feature type="coiled-coil region" evidence="7">
    <location>
        <begin position="426"/>
        <end position="453"/>
    </location>
</feature>
<comment type="caution">
    <text evidence="9">The sequence shown here is derived from an EMBL/GenBank/DDBJ whole genome shotgun (WGS) entry which is preliminary data.</text>
</comment>
<evidence type="ECO:0000313" key="10">
    <source>
        <dbReference type="Proteomes" id="UP000266643"/>
    </source>
</evidence>
<dbReference type="PANTHER" id="PTHR13815:SF7">
    <property type="entry name" value="GOLGIN SUBFAMILY A MEMBER 5"/>
    <property type="match status" value="1"/>
</dbReference>
<dbReference type="Pfam" id="PF09787">
    <property type="entry name" value="Golgin_A5"/>
    <property type="match status" value="1"/>
</dbReference>
<keyword evidence="5 7" id="KW-0175">Coiled coil</keyword>
<feature type="coiled-coil region" evidence="7">
    <location>
        <begin position="549"/>
        <end position="576"/>
    </location>
</feature>
<dbReference type="InterPro" id="IPR019177">
    <property type="entry name" value="Golgin_subfamily_A_member_5"/>
</dbReference>